<dbReference type="AlphaFoldDB" id="A0A200Q1Y5"/>
<organism evidence="2 3">
    <name type="scientific">Macleaya cordata</name>
    <name type="common">Five-seeded plume-poppy</name>
    <name type="synonym">Bocconia cordata</name>
    <dbReference type="NCBI Taxonomy" id="56857"/>
    <lineage>
        <taxon>Eukaryota</taxon>
        <taxon>Viridiplantae</taxon>
        <taxon>Streptophyta</taxon>
        <taxon>Embryophyta</taxon>
        <taxon>Tracheophyta</taxon>
        <taxon>Spermatophyta</taxon>
        <taxon>Magnoliopsida</taxon>
        <taxon>Ranunculales</taxon>
        <taxon>Papaveraceae</taxon>
        <taxon>Papaveroideae</taxon>
        <taxon>Macleaya</taxon>
    </lineage>
</organism>
<dbReference type="PANTHER" id="PTHR33127:SF5">
    <property type="entry name" value="TRANSMEMBRANE PROTEIN"/>
    <property type="match status" value="1"/>
</dbReference>
<reference evidence="2 3" key="1">
    <citation type="journal article" date="2017" name="Mol. Plant">
        <title>The Genome of Medicinal Plant Macleaya cordata Provides New Insights into Benzylisoquinoline Alkaloids Metabolism.</title>
        <authorList>
            <person name="Liu X."/>
            <person name="Liu Y."/>
            <person name="Huang P."/>
            <person name="Ma Y."/>
            <person name="Qing Z."/>
            <person name="Tang Q."/>
            <person name="Cao H."/>
            <person name="Cheng P."/>
            <person name="Zheng Y."/>
            <person name="Yuan Z."/>
            <person name="Zhou Y."/>
            <person name="Liu J."/>
            <person name="Tang Z."/>
            <person name="Zhuo Y."/>
            <person name="Zhang Y."/>
            <person name="Yu L."/>
            <person name="Huang J."/>
            <person name="Yang P."/>
            <person name="Peng Q."/>
            <person name="Zhang J."/>
            <person name="Jiang W."/>
            <person name="Zhang Z."/>
            <person name="Lin K."/>
            <person name="Ro D.K."/>
            <person name="Chen X."/>
            <person name="Xiong X."/>
            <person name="Shang Y."/>
            <person name="Huang S."/>
            <person name="Zeng J."/>
        </authorList>
    </citation>
    <scope>NUCLEOTIDE SEQUENCE [LARGE SCALE GENOMIC DNA]</scope>
    <source>
        <strain evidence="3">cv. BLH2017</strain>
        <tissue evidence="2">Root</tissue>
    </source>
</reference>
<evidence type="ECO:0000313" key="3">
    <source>
        <dbReference type="Proteomes" id="UP000195402"/>
    </source>
</evidence>
<dbReference type="OrthoDB" id="1863935at2759"/>
<evidence type="ECO:0000259" key="1">
    <source>
        <dbReference type="Pfam" id="PF03478"/>
    </source>
</evidence>
<dbReference type="Pfam" id="PF03478">
    <property type="entry name" value="Beta-prop_KIB1-4"/>
    <property type="match status" value="2"/>
</dbReference>
<evidence type="ECO:0000313" key="2">
    <source>
        <dbReference type="EMBL" id="OVA04480.1"/>
    </source>
</evidence>
<proteinExistence type="predicted"/>
<protein>
    <recommendedName>
        <fullName evidence="1">KIB1-4 beta-propeller domain-containing protein</fullName>
    </recommendedName>
</protein>
<name>A0A200Q1Y5_MACCD</name>
<dbReference type="InterPro" id="IPR005174">
    <property type="entry name" value="KIB1-4_b-propeller"/>
</dbReference>
<dbReference type="OMA" id="NNDEMEN"/>
<dbReference type="PANTHER" id="PTHR33127">
    <property type="entry name" value="TRANSMEMBRANE PROTEIN"/>
    <property type="match status" value="1"/>
</dbReference>
<accession>A0A200Q1Y5</accession>
<dbReference type="EMBL" id="MVGT01003301">
    <property type="protein sequence ID" value="OVA04480.1"/>
    <property type="molecule type" value="Genomic_DNA"/>
</dbReference>
<dbReference type="STRING" id="56857.A0A200Q1Y5"/>
<dbReference type="Proteomes" id="UP000195402">
    <property type="component" value="Unassembled WGS sequence"/>
</dbReference>
<comment type="caution">
    <text evidence="2">The sequence shown here is derived from an EMBL/GenBank/DDBJ whole genome shotgun (WGS) entry which is preliminary data.</text>
</comment>
<sequence>MALEEVKSLGDHVLFLGKNTTASCSAAELGLTRGCLYYTLPEDQSFYKFEVEDHGITVILRCLKLPTTWFEADWMMMPTTVRVTYGRRTRIEDIVGKDEEEYNIIEAERNKTSINNDEMENQGQKHNEGELEEARPWGILNEDIVELIASNLHPVGYIYFRAVCKANRSIIPAVYRRSSSTGIIKTRNLSPWLVFSIDSDTIYNFVDPMHNNQKYLMNLSELLIGASIRFSKCGWLLMSKGRKTLFFYNPFTRATIQLPDLPKAYGFVGMSFSSLPTSSDCVVFGIAHDPWYELSIFIIARGNDFWRSRIFLNNNLEKYMPCINNPVFYDGAFYCLDYNGTLGVFSLEDDFIWKVLAKPREHFNAVYPRPLGKSVGIFRLDFSKMVWVKVESLGKLMLFISNTSSLSAIALDSRMENKIYFPRLHGEGILFYSLETGWYHSLGSQHSAKDFYDTKELLNCTWIEPNWSQTTEQELDWLSI</sequence>
<feature type="domain" description="KIB1-4 beta-propeller" evidence="1">
    <location>
        <begin position="4"/>
        <end position="55"/>
    </location>
</feature>
<keyword evidence="3" id="KW-1185">Reference proteome</keyword>
<dbReference type="InParanoid" id="A0A200Q1Y5"/>
<dbReference type="FunCoup" id="A0A200Q1Y5">
    <property type="interactions" value="873"/>
</dbReference>
<feature type="domain" description="KIB1-4 beta-propeller" evidence="1">
    <location>
        <begin position="215"/>
        <end position="422"/>
    </location>
</feature>
<gene>
    <name evidence="2" type="ORF">BVC80_1717g50</name>
</gene>